<gene>
    <name evidence="1" type="ORF">g.40833</name>
</gene>
<protein>
    <submittedName>
        <fullName evidence="1">Uncharacterized protein</fullName>
    </submittedName>
</protein>
<feature type="non-terminal residue" evidence="1">
    <location>
        <position position="586"/>
    </location>
</feature>
<organism evidence="1">
    <name type="scientific">Lygus hesperus</name>
    <name type="common">Western plant bug</name>
    <dbReference type="NCBI Taxonomy" id="30085"/>
    <lineage>
        <taxon>Eukaryota</taxon>
        <taxon>Metazoa</taxon>
        <taxon>Ecdysozoa</taxon>
        <taxon>Arthropoda</taxon>
        <taxon>Hexapoda</taxon>
        <taxon>Insecta</taxon>
        <taxon>Pterygota</taxon>
        <taxon>Neoptera</taxon>
        <taxon>Paraneoptera</taxon>
        <taxon>Hemiptera</taxon>
        <taxon>Heteroptera</taxon>
        <taxon>Panheteroptera</taxon>
        <taxon>Cimicomorpha</taxon>
        <taxon>Miridae</taxon>
        <taxon>Mirini</taxon>
        <taxon>Lygus</taxon>
    </lineage>
</organism>
<dbReference type="AlphaFoldDB" id="A0A146LZU1"/>
<proteinExistence type="predicted"/>
<sequence>YKAGALGKMINWESMTEEDRQKWRSTLENELLQASKLFEQLGNEALKNSAIVNKMRCSNKRGILQIDAYEEQSKNIANLYNFLSLSVDDILGHAVMPQRFLNYNMKDTLGYKLLQHFLGDGTLNHSSVSRGKMSQLEMEVLSSDYGIAVSDLDDFLKKWDHKSINCYRNFIGDIKKKLRLPSRETFWKELLRMKFLTDEVKYLVIDVKKLGEIDPSLLDSLNEQFRSERRHELEEENGYLFLNSEQLPSQKTQGNVLFKDDFINKVGKERYLALKSKNVFQFNKKCRLDATTIKSAQSAEKYFTSYDSISAQDFVRNKVSEKEAEIVLQELADQQIIVRRASDECYRLATDFSKIYHFSLTCPVYEPITKSLLDTCFAYRIAFQKIASQINDGVAVSLQLKTKPYLSLFWDLYESKVICPIKVSKGKHSKDSVQNSLSLTFDRDKLALLLNHDECVPRDDIEEVIRQLISKNWLKVQRSAFSDEEDAKLEVNKLKDEWDPFDRTCKAYEKTVRKILDDLIEVSDNTTTMHIVHCLGRLKSNLKNLDVPSFGSKALTDAFPDGNFSNAQEMYNLISNGLDEILILEE</sequence>
<accession>A0A146LZU1</accession>
<reference evidence="1" key="1">
    <citation type="journal article" date="2016" name="Gigascience">
        <title>De novo construction of an expanded transcriptome assembly for the western tarnished plant bug, Lygus hesperus.</title>
        <authorList>
            <person name="Tassone E.E."/>
            <person name="Geib S.M."/>
            <person name="Hall B."/>
            <person name="Fabrick J.A."/>
            <person name="Brent C.S."/>
            <person name="Hull J.J."/>
        </authorList>
    </citation>
    <scope>NUCLEOTIDE SEQUENCE</scope>
</reference>
<dbReference type="EMBL" id="GDHC01005518">
    <property type="protein sequence ID" value="JAQ13111.1"/>
    <property type="molecule type" value="Transcribed_RNA"/>
</dbReference>
<feature type="non-terminal residue" evidence="1">
    <location>
        <position position="1"/>
    </location>
</feature>
<name>A0A146LZU1_LYGHE</name>
<evidence type="ECO:0000313" key="1">
    <source>
        <dbReference type="EMBL" id="JAQ13111.1"/>
    </source>
</evidence>